<evidence type="ECO:0000313" key="1">
    <source>
        <dbReference type="EMBL" id="PWK29475.1"/>
    </source>
</evidence>
<dbReference type="Proteomes" id="UP000245489">
    <property type="component" value="Unassembled WGS sequence"/>
</dbReference>
<proteinExistence type="predicted"/>
<dbReference type="RefSeq" id="WP_109741096.1">
    <property type="nucleotide sequence ID" value="NZ_QGGO01000001.1"/>
</dbReference>
<name>A0A316EGM5_9BACT</name>
<dbReference type="AlphaFoldDB" id="A0A316EGM5"/>
<organism evidence="1 2">
    <name type="scientific">Arcicella aurantiaca</name>
    <dbReference type="NCBI Taxonomy" id="591202"/>
    <lineage>
        <taxon>Bacteria</taxon>
        <taxon>Pseudomonadati</taxon>
        <taxon>Bacteroidota</taxon>
        <taxon>Cytophagia</taxon>
        <taxon>Cytophagales</taxon>
        <taxon>Flectobacillaceae</taxon>
        <taxon>Arcicella</taxon>
    </lineage>
</organism>
<gene>
    <name evidence="1" type="ORF">LV89_00315</name>
</gene>
<evidence type="ECO:0000313" key="2">
    <source>
        <dbReference type="Proteomes" id="UP000245489"/>
    </source>
</evidence>
<keyword evidence="2" id="KW-1185">Reference proteome</keyword>
<sequence length="210" mass="24670">MKPFERWTFEDVEETFDMKRIKNHPVLTDWLNAQFEGDDYVTNRLEVLKNRLIDNVESWNEEELKYQFLGLLMDLVGMDNEKYKAFLGRKLSANVNGEILSGNVDFVIATGKVEPKHPFFFIHEYKQEKKKDNDPLGQLLVAMVAAQIRNNDNRPIYGSYIVGRLWFFVCLIEKEYSVSLAYDATQDDLSNIYAILKQANRYILEYFKGK</sequence>
<protein>
    <submittedName>
        <fullName evidence="1">Uncharacterized protein</fullName>
    </submittedName>
</protein>
<comment type="caution">
    <text evidence="1">The sequence shown here is derived from an EMBL/GenBank/DDBJ whole genome shotgun (WGS) entry which is preliminary data.</text>
</comment>
<accession>A0A316EGM5</accession>
<dbReference type="EMBL" id="QGGO01000001">
    <property type="protein sequence ID" value="PWK29475.1"/>
    <property type="molecule type" value="Genomic_DNA"/>
</dbReference>
<dbReference type="OrthoDB" id="941322at2"/>
<reference evidence="1 2" key="1">
    <citation type="submission" date="2018-05" db="EMBL/GenBank/DDBJ databases">
        <title>Genomic Encyclopedia of Archaeal and Bacterial Type Strains, Phase II (KMG-II): from individual species to whole genera.</title>
        <authorList>
            <person name="Goeker M."/>
        </authorList>
    </citation>
    <scope>NUCLEOTIDE SEQUENCE [LARGE SCALE GENOMIC DNA]</scope>
    <source>
        <strain evidence="1 2">DSM 22214</strain>
    </source>
</reference>